<dbReference type="SUPFAM" id="SSF52540">
    <property type="entry name" value="P-loop containing nucleoside triphosphate hydrolases"/>
    <property type="match status" value="1"/>
</dbReference>
<dbReference type="CDD" id="cd00009">
    <property type="entry name" value="AAA"/>
    <property type="match status" value="1"/>
</dbReference>
<dbReference type="PANTHER" id="PTHR42759:SF1">
    <property type="entry name" value="MAGNESIUM-CHELATASE SUBUNIT CHLD"/>
    <property type="match status" value="1"/>
</dbReference>
<dbReference type="Pfam" id="PF07728">
    <property type="entry name" value="AAA_5"/>
    <property type="match status" value="1"/>
</dbReference>
<dbReference type="Gene3D" id="3.40.50.300">
    <property type="entry name" value="P-loop containing nucleotide triphosphate hydrolases"/>
    <property type="match status" value="1"/>
</dbReference>
<dbReference type="Proteomes" id="UP001204953">
    <property type="component" value="Unassembled WGS sequence"/>
</dbReference>
<dbReference type="InterPro" id="IPR003593">
    <property type="entry name" value="AAA+_ATPase"/>
</dbReference>
<gene>
    <name evidence="2" type="ORF">NJ959_23125</name>
</gene>
<dbReference type="InterPro" id="IPR050764">
    <property type="entry name" value="CbbQ/NirQ/NorQ/GpvN"/>
</dbReference>
<evidence type="ECO:0000313" key="3">
    <source>
        <dbReference type="Proteomes" id="UP001204953"/>
    </source>
</evidence>
<accession>A0AAE3GWG0</accession>
<sequence length="317" mass="35885">MSKQPLTWNLEYTGEISDPASPYIPSEELKESVKLAIALERPLLLMGEPGCGKTKLASAIAFEFTKQNLPLLQEAGLSQYPYLSYTVKSTSRARDLLYIYDAVARLRDAQLASVNQLDGKGLARLKDESQSGYIKFGVFGKAFQSDYRMIVLLDEIDKADIDFPNDLLLELEERRFIIEETQQEIPPPGKILPPPILIVTSNQERDLPNAFLRRCFFHYFEPPSQSELFTIVKAHFGDRLPDNIANQIIDIFMGVRDNPEGESGKHVSTSELLDWIKALLLSPLGEVPGKIKEGIPFLGTLFKTREEMSQYRRSNRD</sequence>
<dbReference type="InterPro" id="IPR027417">
    <property type="entry name" value="P-loop_NTPase"/>
</dbReference>
<dbReference type="InterPro" id="IPR011704">
    <property type="entry name" value="ATPase_dyneun-rel_AAA"/>
</dbReference>
<dbReference type="GO" id="GO:0005524">
    <property type="term" value="F:ATP binding"/>
    <property type="evidence" value="ECO:0007669"/>
    <property type="project" value="InterPro"/>
</dbReference>
<dbReference type="AlphaFoldDB" id="A0AAE3GWG0"/>
<dbReference type="RefSeq" id="WP_254014063.1">
    <property type="nucleotide sequence ID" value="NZ_JAMZMM010000313.1"/>
</dbReference>
<reference evidence="2" key="1">
    <citation type="submission" date="2022-06" db="EMBL/GenBank/DDBJ databases">
        <title>New cyanobacteria of genus Symplocastrum in benthos of Lake Baikal.</title>
        <authorList>
            <person name="Sorokovikova E."/>
            <person name="Tikhonova I."/>
            <person name="Krasnopeev A."/>
            <person name="Evseev P."/>
            <person name="Gladkikh A."/>
            <person name="Belykh O."/>
        </authorList>
    </citation>
    <scope>NUCLEOTIDE SEQUENCE</scope>
    <source>
        <strain evidence="2">BBK-W-15</strain>
    </source>
</reference>
<dbReference type="GO" id="GO:0016887">
    <property type="term" value="F:ATP hydrolysis activity"/>
    <property type="evidence" value="ECO:0007669"/>
    <property type="project" value="InterPro"/>
</dbReference>
<protein>
    <submittedName>
        <fullName evidence="2">MoxR family ATPase</fullName>
    </submittedName>
</protein>
<keyword evidence="3" id="KW-1185">Reference proteome</keyword>
<evidence type="ECO:0000259" key="1">
    <source>
        <dbReference type="SMART" id="SM00382"/>
    </source>
</evidence>
<dbReference type="PANTHER" id="PTHR42759">
    <property type="entry name" value="MOXR FAMILY PROTEIN"/>
    <property type="match status" value="1"/>
</dbReference>
<dbReference type="EMBL" id="JAMZMM010000313">
    <property type="protein sequence ID" value="MCP2731322.1"/>
    <property type="molecule type" value="Genomic_DNA"/>
</dbReference>
<feature type="domain" description="AAA+ ATPase" evidence="1">
    <location>
        <begin position="39"/>
        <end position="227"/>
    </location>
</feature>
<name>A0AAE3GWG0_9CYAN</name>
<evidence type="ECO:0000313" key="2">
    <source>
        <dbReference type="EMBL" id="MCP2731322.1"/>
    </source>
</evidence>
<dbReference type="SMART" id="SM00382">
    <property type="entry name" value="AAA"/>
    <property type="match status" value="1"/>
</dbReference>
<proteinExistence type="predicted"/>
<comment type="caution">
    <text evidence="2">The sequence shown here is derived from an EMBL/GenBank/DDBJ whole genome shotgun (WGS) entry which is preliminary data.</text>
</comment>
<organism evidence="2 3">
    <name type="scientific">Limnofasciculus baicalensis BBK-W-15</name>
    <dbReference type="NCBI Taxonomy" id="2699891"/>
    <lineage>
        <taxon>Bacteria</taxon>
        <taxon>Bacillati</taxon>
        <taxon>Cyanobacteriota</taxon>
        <taxon>Cyanophyceae</taxon>
        <taxon>Coleofasciculales</taxon>
        <taxon>Coleofasciculaceae</taxon>
        <taxon>Limnofasciculus</taxon>
        <taxon>Limnofasciculus baicalensis</taxon>
    </lineage>
</organism>